<protein>
    <submittedName>
        <fullName evidence="1">Uncharacterized protein</fullName>
    </submittedName>
</protein>
<reference evidence="1 2" key="1">
    <citation type="journal article" date="2019" name="Commun. Biol.">
        <title>The bagworm genome reveals a unique fibroin gene that provides high tensile strength.</title>
        <authorList>
            <person name="Kono N."/>
            <person name="Nakamura H."/>
            <person name="Ohtoshi R."/>
            <person name="Tomita M."/>
            <person name="Numata K."/>
            <person name="Arakawa K."/>
        </authorList>
    </citation>
    <scope>NUCLEOTIDE SEQUENCE [LARGE SCALE GENOMIC DNA]</scope>
</reference>
<evidence type="ECO:0000313" key="2">
    <source>
        <dbReference type="Proteomes" id="UP000299102"/>
    </source>
</evidence>
<proteinExistence type="predicted"/>
<dbReference type="AlphaFoldDB" id="A0A4C2AEG5"/>
<organism evidence="1 2">
    <name type="scientific">Eumeta variegata</name>
    <name type="common">Bagworm moth</name>
    <name type="synonym">Eumeta japonica</name>
    <dbReference type="NCBI Taxonomy" id="151549"/>
    <lineage>
        <taxon>Eukaryota</taxon>
        <taxon>Metazoa</taxon>
        <taxon>Ecdysozoa</taxon>
        <taxon>Arthropoda</taxon>
        <taxon>Hexapoda</taxon>
        <taxon>Insecta</taxon>
        <taxon>Pterygota</taxon>
        <taxon>Neoptera</taxon>
        <taxon>Endopterygota</taxon>
        <taxon>Lepidoptera</taxon>
        <taxon>Glossata</taxon>
        <taxon>Ditrysia</taxon>
        <taxon>Tineoidea</taxon>
        <taxon>Psychidae</taxon>
        <taxon>Oiketicinae</taxon>
        <taxon>Eumeta</taxon>
    </lineage>
</organism>
<name>A0A4C2AEG5_EUMVA</name>
<accession>A0A4C2AEG5</accession>
<dbReference type="EMBL" id="BGZK01003143">
    <property type="protein sequence ID" value="GBP98438.1"/>
    <property type="molecule type" value="Genomic_DNA"/>
</dbReference>
<keyword evidence="2" id="KW-1185">Reference proteome</keyword>
<comment type="caution">
    <text evidence="1">The sequence shown here is derived from an EMBL/GenBank/DDBJ whole genome shotgun (WGS) entry which is preliminary data.</text>
</comment>
<gene>
    <name evidence="1" type="ORF">EVAR_9232_1</name>
</gene>
<dbReference type="Proteomes" id="UP000299102">
    <property type="component" value="Unassembled WGS sequence"/>
</dbReference>
<sequence length="101" mass="11156">MAVSHACLTHSVYRSTTQSRSHESTTSTVPAVRALLPSRYQTLLGTPTTEPSLCCDSCALEGFRSGPPRRAELHAVTSTVLRKRRSPVYFERGDIPSVEYM</sequence>
<evidence type="ECO:0000313" key="1">
    <source>
        <dbReference type="EMBL" id="GBP98438.1"/>
    </source>
</evidence>